<dbReference type="GO" id="GO:0005524">
    <property type="term" value="F:ATP binding"/>
    <property type="evidence" value="ECO:0007669"/>
    <property type="project" value="UniProtKB-KW"/>
</dbReference>
<dbReference type="SUPFAM" id="SSF52540">
    <property type="entry name" value="P-loop containing nucleoside triphosphate hydrolases"/>
    <property type="match status" value="1"/>
</dbReference>
<dbReference type="GO" id="GO:0140359">
    <property type="term" value="F:ABC-type transporter activity"/>
    <property type="evidence" value="ECO:0007669"/>
    <property type="project" value="InterPro"/>
</dbReference>
<dbReference type="InterPro" id="IPR003439">
    <property type="entry name" value="ABC_transporter-like_ATP-bd"/>
</dbReference>
<dbReference type="FunFam" id="3.40.50.300:FF:001473">
    <property type="entry name" value="ATP-binding cassette transporter"/>
    <property type="match status" value="1"/>
</dbReference>
<feature type="transmembrane region" description="Helical" evidence="8">
    <location>
        <begin position="426"/>
        <end position="449"/>
    </location>
</feature>
<feature type="transmembrane region" description="Helical" evidence="8">
    <location>
        <begin position="349"/>
        <end position="370"/>
    </location>
</feature>
<feature type="transmembrane region" description="Helical" evidence="8">
    <location>
        <begin position="579"/>
        <end position="599"/>
    </location>
</feature>
<evidence type="ECO:0000256" key="5">
    <source>
        <dbReference type="ARBA" id="ARBA00022840"/>
    </source>
</evidence>
<reference evidence="10" key="2">
    <citation type="journal article" date="2024" name="Plant">
        <title>Genomic evolution and insights into agronomic trait innovations of Sesamum species.</title>
        <authorList>
            <person name="Miao H."/>
            <person name="Wang L."/>
            <person name="Qu L."/>
            <person name="Liu H."/>
            <person name="Sun Y."/>
            <person name="Le M."/>
            <person name="Wang Q."/>
            <person name="Wei S."/>
            <person name="Zheng Y."/>
            <person name="Lin W."/>
            <person name="Duan Y."/>
            <person name="Cao H."/>
            <person name="Xiong S."/>
            <person name="Wang X."/>
            <person name="Wei L."/>
            <person name="Li C."/>
            <person name="Ma Q."/>
            <person name="Ju M."/>
            <person name="Zhao R."/>
            <person name="Li G."/>
            <person name="Mu C."/>
            <person name="Tian Q."/>
            <person name="Mei H."/>
            <person name="Zhang T."/>
            <person name="Gao T."/>
            <person name="Zhang H."/>
        </authorList>
    </citation>
    <scope>NUCLEOTIDE SEQUENCE</scope>
    <source>
        <strain evidence="10">G01</strain>
    </source>
</reference>
<comment type="caution">
    <text evidence="10">The sequence shown here is derived from an EMBL/GenBank/DDBJ whole genome shotgun (WGS) entry which is preliminary data.</text>
</comment>
<evidence type="ECO:0000313" key="10">
    <source>
        <dbReference type="EMBL" id="KAL0353822.1"/>
    </source>
</evidence>
<reference evidence="10" key="1">
    <citation type="submission" date="2020-06" db="EMBL/GenBank/DDBJ databases">
        <authorList>
            <person name="Li T."/>
            <person name="Hu X."/>
            <person name="Zhang T."/>
            <person name="Song X."/>
            <person name="Zhang H."/>
            <person name="Dai N."/>
            <person name="Sheng W."/>
            <person name="Hou X."/>
            <person name="Wei L."/>
        </authorList>
    </citation>
    <scope>NUCLEOTIDE SEQUENCE</scope>
    <source>
        <strain evidence="10">G01</strain>
        <tissue evidence="10">Leaf</tissue>
    </source>
</reference>
<dbReference type="PROSITE" id="PS50893">
    <property type="entry name" value="ABC_TRANSPORTER_2"/>
    <property type="match status" value="1"/>
</dbReference>
<keyword evidence="2" id="KW-0813">Transport</keyword>
<comment type="subcellular location">
    <subcellularLocation>
        <location evidence="1">Membrane</location>
        <topology evidence="1">Multi-pass membrane protein</topology>
    </subcellularLocation>
</comment>
<evidence type="ECO:0000256" key="8">
    <source>
        <dbReference type="SAM" id="Phobius"/>
    </source>
</evidence>
<dbReference type="SMART" id="SM00382">
    <property type="entry name" value="AAA"/>
    <property type="match status" value="1"/>
</dbReference>
<accession>A0AAW2PBZ3</accession>
<sequence length="614" mass="68446">MELPVTTPVPGHHRRTSTYTIQTKNLSYSYQSPCDELLGSLFSCRKPKTPPRFIIKNVNIEARPGEITAIAGPSGAGKTTLLEILAGKIPPRKVSGQVLINSHPINAETFRRLSGYVTQDDALFPLLTVEETLTYSARLRLPDGKCLAYQRVRSLIRELGLDHIASSRVGKGSNNGISGGERRRLSIGVELVHDPIVLLIDEPTSGLDSASALHLITLLRSMVVSQAKTIVLTIHQPGFRILELLDRLVLLSNGLVLHDGSLKLLEEKLRYAGHHIPSHINVLEFAIEVTNTVQVQTSEAHSSWFNPPNGNADGGARFPCPSYQNSHFQEVIILGERFSKNIFRTKELFATRVAQALLVGSILGTVYMNVSDDQTTASLQTRLGFFAFSLSFLLSSTTEGLPIFLQERNIFLRETSRGAYRVSSYVVANTIVFLPFLLLIGLLYSAPAYWLVGLRRDMDGFLYFSLVVWTVVMMSNSFTACFSALVPNFIMGSSVIAGLMGSFFLFSGYFIAQDSIPSYWIFMHYLSLFKYPFESLMINEYGGKGGGKCLDSVKGECVVYGSAYLRQQGLKESQKWSNLGVMLGFVFGYRVLCFCILWYRSYRTWNEKFINSMM</sequence>
<evidence type="ECO:0000256" key="6">
    <source>
        <dbReference type="ARBA" id="ARBA00022989"/>
    </source>
</evidence>
<dbReference type="Gene3D" id="3.40.50.300">
    <property type="entry name" value="P-loop containing nucleotide triphosphate hydrolases"/>
    <property type="match status" value="1"/>
</dbReference>
<feature type="transmembrane region" description="Helical" evidence="8">
    <location>
        <begin position="382"/>
        <end position="405"/>
    </location>
</feature>
<dbReference type="InterPro" id="IPR003593">
    <property type="entry name" value="AAA+_ATPase"/>
</dbReference>
<name>A0AAW2PBZ3_9LAMI</name>
<gene>
    <name evidence="10" type="ORF">Sangu_0963500</name>
</gene>
<keyword evidence="6 8" id="KW-1133">Transmembrane helix</keyword>
<dbReference type="PANTHER" id="PTHR48041">
    <property type="entry name" value="ABC TRANSPORTER G FAMILY MEMBER 28"/>
    <property type="match status" value="1"/>
</dbReference>
<dbReference type="GO" id="GO:0016020">
    <property type="term" value="C:membrane"/>
    <property type="evidence" value="ECO:0007669"/>
    <property type="project" value="UniProtKB-SubCell"/>
</dbReference>
<evidence type="ECO:0000256" key="1">
    <source>
        <dbReference type="ARBA" id="ARBA00004141"/>
    </source>
</evidence>
<keyword evidence="7 8" id="KW-0472">Membrane</keyword>
<dbReference type="InterPro" id="IPR013525">
    <property type="entry name" value="ABC2_TM"/>
</dbReference>
<dbReference type="InterPro" id="IPR017871">
    <property type="entry name" value="ABC_transporter-like_CS"/>
</dbReference>
<keyword evidence="5" id="KW-0067">ATP-binding</keyword>
<keyword evidence="3 8" id="KW-0812">Transmembrane</keyword>
<proteinExistence type="predicted"/>
<dbReference type="GO" id="GO:0016887">
    <property type="term" value="F:ATP hydrolysis activity"/>
    <property type="evidence" value="ECO:0007669"/>
    <property type="project" value="InterPro"/>
</dbReference>
<dbReference type="PANTHER" id="PTHR48041:SF53">
    <property type="entry name" value="ABC TRANSPORTER G FAMILY MEMBER 10"/>
    <property type="match status" value="1"/>
</dbReference>
<dbReference type="InterPro" id="IPR027417">
    <property type="entry name" value="P-loop_NTPase"/>
</dbReference>
<feature type="transmembrane region" description="Helical" evidence="8">
    <location>
        <begin position="489"/>
        <end position="512"/>
    </location>
</feature>
<evidence type="ECO:0000256" key="4">
    <source>
        <dbReference type="ARBA" id="ARBA00022741"/>
    </source>
</evidence>
<dbReference type="InterPro" id="IPR050352">
    <property type="entry name" value="ABCG_transporters"/>
</dbReference>
<dbReference type="EMBL" id="JACGWK010000005">
    <property type="protein sequence ID" value="KAL0353822.1"/>
    <property type="molecule type" value="Genomic_DNA"/>
</dbReference>
<dbReference type="InterPro" id="IPR010929">
    <property type="entry name" value="PDR_CDR_ABC"/>
</dbReference>
<keyword evidence="4" id="KW-0547">Nucleotide-binding</keyword>
<feature type="transmembrane region" description="Helical" evidence="8">
    <location>
        <begin position="461"/>
        <end position="482"/>
    </location>
</feature>
<dbReference type="Pfam" id="PF00005">
    <property type="entry name" value="ABC_tran"/>
    <property type="match status" value="1"/>
</dbReference>
<dbReference type="Pfam" id="PF06422">
    <property type="entry name" value="PDR_CDR"/>
    <property type="match status" value="1"/>
</dbReference>
<dbReference type="PROSITE" id="PS00211">
    <property type="entry name" value="ABC_TRANSPORTER_1"/>
    <property type="match status" value="1"/>
</dbReference>
<dbReference type="AlphaFoldDB" id="A0AAW2PBZ3"/>
<evidence type="ECO:0000256" key="7">
    <source>
        <dbReference type="ARBA" id="ARBA00023136"/>
    </source>
</evidence>
<feature type="domain" description="ABC transporter" evidence="9">
    <location>
        <begin position="21"/>
        <end position="278"/>
    </location>
</feature>
<dbReference type="Pfam" id="PF01061">
    <property type="entry name" value="ABC2_membrane"/>
    <property type="match status" value="1"/>
</dbReference>
<evidence type="ECO:0000259" key="9">
    <source>
        <dbReference type="PROSITE" id="PS50893"/>
    </source>
</evidence>
<evidence type="ECO:0000256" key="3">
    <source>
        <dbReference type="ARBA" id="ARBA00022692"/>
    </source>
</evidence>
<evidence type="ECO:0000256" key="2">
    <source>
        <dbReference type="ARBA" id="ARBA00022448"/>
    </source>
</evidence>
<protein>
    <submittedName>
        <fullName evidence="10">ABC transporter G family member 10</fullName>
    </submittedName>
</protein>
<organism evidence="10">
    <name type="scientific">Sesamum angustifolium</name>
    <dbReference type="NCBI Taxonomy" id="2727405"/>
    <lineage>
        <taxon>Eukaryota</taxon>
        <taxon>Viridiplantae</taxon>
        <taxon>Streptophyta</taxon>
        <taxon>Embryophyta</taxon>
        <taxon>Tracheophyta</taxon>
        <taxon>Spermatophyta</taxon>
        <taxon>Magnoliopsida</taxon>
        <taxon>eudicotyledons</taxon>
        <taxon>Gunneridae</taxon>
        <taxon>Pentapetalae</taxon>
        <taxon>asterids</taxon>
        <taxon>lamiids</taxon>
        <taxon>Lamiales</taxon>
        <taxon>Pedaliaceae</taxon>
        <taxon>Sesamum</taxon>
    </lineage>
</organism>